<name>A0A941GR98_9CHRO</name>
<accession>A0A941GR98</accession>
<organism evidence="1 2">
    <name type="scientific">Gomphosphaeria aponina SAG 52.96 = DSM 107014</name>
    <dbReference type="NCBI Taxonomy" id="1521640"/>
    <lineage>
        <taxon>Bacteria</taxon>
        <taxon>Bacillati</taxon>
        <taxon>Cyanobacteriota</taxon>
        <taxon>Cyanophyceae</taxon>
        <taxon>Oscillatoriophycideae</taxon>
        <taxon>Chroococcales</taxon>
        <taxon>Gomphosphaeriaceae</taxon>
        <taxon>Gomphosphaeria</taxon>
    </lineage>
</organism>
<dbReference type="InterPro" id="IPR036663">
    <property type="entry name" value="Fumarylacetoacetase_C_sf"/>
</dbReference>
<evidence type="ECO:0000313" key="2">
    <source>
        <dbReference type="Proteomes" id="UP000767446"/>
    </source>
</evidence>
<dbReference type="EMBL" id="JADQBC010000068">
    <property type="protein sequence ID" value="MBR8828382.1"/>
    <property type="molecule type" value="Genomic_DNA"/>
</dbReference>
<dbReference type="Proteomes" id="UP000767446">
    <property type="component" value="Unassembled WGS sequence"/>
</dbReference>
<dbReference type="PANTHER" id="PTHR30143:SF0">
    <property type="entry name" value="2-KETO-4-PENTENOATE HYDRATASE"/>
    <property type="match status" value="1"/>
</dbReference>
<sequence>MKYIKTFVFTGALVIAFGFVAEANKIQKPSFSLTAQKTTPNQSLVENLTSSFLNKTPVQDFPPNLTLEEGKQIQAEFIQSLSPILGKPVGYKAGLTSQSAQTKFNVSHPLRGVLLAEMLLPNPAVVSPNFGAIPLVEGDLMVRVGSEDINTATTTTEVLASLDAVIPFIELPDLVYAENIPLNAPNLQAINVGARLGVMGHPIPLQPTPEWEEKLGKIQLIILDETGNQLAMGESNALLGHPLNVVLWLRDSLQAEGKSLHKGDLLSLGTITPLMPVNPGTTIRAQYLGLNSNEPVEISVKFQ</sequence>
<protein>
    <submittedName>
        <fullName evidence="1">Hydratase</fullName>
    </submittedName>
</protein>
<dbReference type="SUPFAM" id="SSF56529">
    <property type="entry name" value="FAH"/>
    <property type="match status" value="1"/>
</dbReference>
<dbReference type="PANTHER" id="PTHR30143">
    <property type="entry name" value="ACID HYDRATASE"/>
    <property type="match status" value="1"/>
</dbReference>
<dbReference type="GO" id="GO:0005737">
    <property type="term" value="C:cytoplasm"/>
    <property type="evidence" value="ECO:0007669"/>
    <property type="project" value="TreeGrafter"/>
</dbReference>
<dbReference type="Gene3D" id="3.90.850.10">
    <property type="entry name" value="Fumarylacetoacetase-like, C-terminal domain"/>
    <property type="match status" value="1"/>
</dbReference>
<gene>
    <name evidence="1" type="ORF">DSM107014_10875</name>
</gene>
<reference evidence="1" key="1">
    <citation type="submission" date="2021-02" db="EMBL/GenBank/DDBJ databases">
        <title>Metagenome analyses of Stigonema ocellatum DSM 106950, Chlorogloea purpurea SAG 13.99 and Gomphosphaeria aponina DSM 107014.</title>
        <authorList>
            <person name="Marter P."/>
            <person name="Huang S."/>
        </authorList>
    </citation>
    <scope>NUCLEOTIDE SEQUENCE</scope>
    <source>
        <strain evidence="1">JP213</strain>
    </source>
</reference>
<dbReference type="InterPro" id="IPR050772">
    <property type="entry name" value="Hydratase-Decarb/MhpD_sf"/>
</dbReference>
<comment type="caution">
    <text evidence="1">The sequence shown here is derived from an EMBL/GenBank/DDBJ whole genome shotgun (WGS) entry which is preliminary data.</text>
</comment>
<dbReference type="AlphaFoldDB" id="A0A941GR98"/>
<evidence type="ECO:0000313" key="1">
    <source>
        <dbReference type="EMBL" id="MBR8828382.1"/>
    </source>
</evidence>
<proteinExistence type="predicted"/>
<dbReference type="GO" id="GO:0008684">
    <property type="term" value="F:2-oxopent-4-enoate hydratase activity"/>
    <property type="evidence" value="ECO:0007669"/>
    <property type="project" value="TreeGrafter"/>
</dbReference>